<reference evidence="1 2" key="1">
    <citation type="submission" date="2024-04" db="EMBL/GenBank/DDBJ databases">
        <title>Novel genus in family Flammeovirgaceae.</title>
        <authorList>
            <person name="Nguyen T.H."/>
            <person name="Vuong T.Q."/>
            <person name="Le H."/>
            <person name="Kim S.-G."/>
        </authorList>
    </citation>
    <scope>NUCLEOTIDE SEQUENCE [LARGE SCALE GENOMIC DNA]</scope>
    <source>
        <strain evidence="1 2">JCM 23209</strain>
    </source>
</reference>
<dbReference type="Pfam" id="PF22264">
    <property type="entry name" value="DUF6952"/>
    <property type="match status" value="1"/>
</dbReference>
<dbReference type="Proteomes" id="UP001403385">
    <property type="component" value="Unassembled WGS sequence"/>
</dbReference>
<dbReference type="RefSeq" id="WP_346820746.1">
    <property type="nucleotide sequence ID" value="NZ_JBDKWZ010000004.1"/>
</dbReference>
<gene>
    <name evidence="1" type="ORF">AAG747_08590</name>
</gene>
<evidence type="ECO:0000313" key="1">
    <source>
        <dbReference type="EMBL" id="MEN7547964.1"/>
    </source>
</evidence>
<name>A0AAW9RT75_9BACT</name>
<evidence type="ECO:0000313" key="2">
    <source>
        <dbReference type="Proteomes" id="UP001403385"/>
    </source>
</evidence>
<dbReference type="InterPro" id="IPR053810">
    <property type="entry name" value="DUF6952"/>
</dbReference>
<sequence>MKIPVIKKLVEQYTIEELEKAEAALAEEQTPEIVIEGSDEGEQLTHAFAAMWIKKKVDEEKLEFKEALREYTKMVRGSIS</sequence>
<protein>
    <submittedName>
        <fullName evidence="1">Uncharacterized protein</fullName>
    </submittedName>
</protein>
<keyword evidence="2" id="KW-1185">Reference proteome</keyword>
<comment type="caution">
    <text evidence="1">The sequence shown here is derived from an EMBL/GenBank/DDBJ whole genome shotgun (WGS) entry which is preliminary data.</text>
</comment>
<dbReference type="AlphaFoldDB" id="A0AAW9RT75"/>
<dbReference type="EMBL" id="JBDKWZ010000004">
    <property type="protein sequence ID" value="MEN7547964.1"/>
    <property type="molecule type" value="Genomic_DNA"/>
</dbReference>
<organism evidence="1 2">
    <name type="scientific">Rapidithrix thailandica</name>
    <dbReference type="NCBI Taxonomy" id="413964"/>
    <lineage>
        <taxon>Bacteria</taxon>
        <taxon>Pseudomonadati</taxon>
        <taxon>Bacteroidota</taxon>
        <taxon>Cytophagia</taxon>
        <taxon>Cytophagales</taxon>
        <taxon>Flammeovirgaceae</taxon>
        <taxon>Rapidithrix</taxon>
    </lineage>
</organism>
<proteinExistence type="predicted"/>
<accession>A0AAW9RT75</accession>